<dbReference type="InterPro" id="IPR004360">
    <property type="entry name" value="Glyas_Fos-R_dOase_dom"/>
</dbReference>
<feature type="domain" description="VOC" evidence="2">
    <location>
        <begin position="10"/>
        <end position="128"/>
    </location>
</feature>
<dbReference type="CDD" id="cd07255">
    <property type="entry name" value="VOC_BsCatE_like_N"/>
    <property type="match status" value="1"/>
</dbReference>
<dbReference type="Proteomes" id="UP000249260">
    <property type="component" value="Unassembled WGS sequence"/>
</dbReference>
<dbReference type="PANTHER" id="PTHR43279">
    <property type="entry name" value="CATECHOL-2,3-DIOXYGENASE"/>
    <property type="match status" value="1"/>
</dbReference>
<keyword evidence="1" id="KW-0479">Metal-binding</keyword>
<comment type="caution">
    <text evidence="3">The sequence shown here is derived from an EMBL/GenBank/DDBJ whole genome shotgun (WGS) entry which is preliminary data.</text>
</comment>
<dbReference type="InterPro" id="IPR018146">
    <property type="entry name" value="Glyoxalase_1_CS"/>
</dbReference>
<reference evidence="3 4" key="1">
    <citation type="submission" date="2018-06" db="EMBL/GenBank/DDBJ databases">
        <title>Paenibacillus montanisoli sp. nov., isolated from mountain area soil.</title>
        <authorList>
            <person name="Wu M."/>
        </authorList>
    </citation>
    <scope>NUCLEOTIDE SEQUENCE [LARGE SCALE GENOMIC DNA]</scope>
    <source>
        <strain evidence="3 4">RA17</strain>
    </source>
</reference>
<dbReference type="PROSITE" id="PS00934">
    <property type="entry name" value="GLYOXALASE_I_1"/>
    <property type="match status" value="1"/>
</dbReference>
<dbReference type="RefSeq" id="WP_112885215.1">
    <property type="nucleotide sequence ID" value="NZ_QLUW01000006.1"/>
</dbReference>
<evidence type="ECO:0000313" key="3">
    <source>
        <dbReference type="EMBL" id="RAP73632.1"/>
    </source>
</evidence>
<dbReference type="InterPro" id="IPR037523">
    <property type="entry name" value="VOC_core"/>
</dbReference>
<evidence type="ECO:0000313" key="4">
    <source>
        <dbReference type="Proteomes" id="UP000249260"/>
    </source>
</evidence>
<dbReference type="GO" id="GO:0004462">
    <property type="term" value="F:lactoylglutathione lyase activity"/>
    <property type="evidence" value="ECO:0007669"/>
    <property type="project" value="InterPro"/>
</dbReference>
<dbReference type="Pfam" id="PF00903">
    <property type="entry name" value="Glyoxalase"/>
    <property type="match status" value="2"/>
</dbReference>
<dbReference type="SUPFAM" id="SSF54593">
    <property type="entry name" value="Glyoxalase/Bleomycin resistance protein/Dihydroxybiphenyl dioxygenase"/>
    <property type="match status" value="2"/>
</dbReference>
<evidence type="ECO:0000256" key="1">
    <source>
        <dbReference type="ARBA" id="ARBA00022723"/>
    </source>
</evidence>
<dbReference type="OrthoDB" id="9792626at2"/>
<dbReference type="InterPro" id="IPR029068">
    <property type="entry name" value="Glyas_Bleomycin-R_OHBP_Dase"/>
</dbReference>
<accession>A0A328TVH5</accession>
<dbReference type="CDD" id="cd16359">
    <property type="entry name" value="VOC_BsCatE_like_C"/>
    <property type="match status" value="1"/>
</dbReference>
<keyword evidence="4" id="KW-1185">Reference proteome</keyword>
<dbReference type="EMBL" id="QLUW01000006">
    <property type="protein sequence ID" value="RAP73632.1"/>
    <property type="molecule type" value="Genomic_DNA"/>
</dbReference>
<evidence type="ECO:0000259" key="2">
    <source>
        <dbReference type="PROSITE" id="PS51819"/>
    </source>
</evidence>
<proteinExistence type="predicted"/>
<dbReference type="PROSITE" id="PS51819">
    <property type="entry name" value="VOC"/>
    <property type="match status" value="2"/>
</dbReference>
<protein>
    <submittedName>
        <fullName evidence="3">Glyoxalase</fullName>
    </submittedName>
</protein>
<sequence>MSFVIDAGARIGSVHLRVSQLERSIAFYREVVGLQVLERGEGTAALGVSGGSAPLLHLREIPNAAPLPRRSGAGLYHFALLVPDRRALGLALRNLLASGIHVGHSDHLVSEALYISDPDNNGIEIYRDRPREEWKRDANGNIVMGLEPIDREDLLAEAGDAPWEGLPAGTTMGHIHLHVTELPTTEHFYTDVLGFELVAQMADSALFIAAGGYHHHIGLNVWAGIGAPLIPETAPGLAYFQIVLPTEEAQMALFARLQAASVPLRTDRGTIIVRDPSGIEIRLAVQGST</sequence>
<dbReference type="AlphaFoldDB" id="A0A328TVH5"/>
<dbReference type="PANTHER" id="PTHR43279:SF1">
    <property type="entry name" value="CATECHOL-2,3-DIOXYGENASE"/>
    <property type="match status" value="1"/>
</dbReference>
<dbReference type="Gene3D" id="3.10.180.10">
    <property type="entry name" value="2,3-Dihydroxybiphenyl 1,2-Dioxygenase, domain 1"/>
    <property type="match status" value="2"/>
</dbReference>
<gene>
    <name evidence="3" type="ORF">DL346_25510</name>
</gene>
<name>A0A328TVH5_9BACL</name>
<dbReference type="GO" id="GO:0046872">
    <property type="term" value="F:metal ion binding"/>
    <property type="evidence" value="ECO:0007669"/>
    <property type="project" value="UniProtKB-KW"/>
</dbReference>
<organism evidence="3 4">
    <name type="scientific">Paenibacillus montanisoli</name>
    <dbReference type="NCBI Taxonomy" id="2081970"/>
    <lineage>
        <taxon>Bacteria</taxon>
        <taxon>Bacillati</taxon>
        <taxon>Bacillota</taxon>
        <taxon>Bacilli</taxon>
        <taxon>Bacillales</taxon>
        <taxon>Paenibacillaceae</taxon>
        <taxon>Paenibacillus</taxon>
    </lineage>
</organism>
<feature type="domain" description="VOC" evidence="2">
    <location>
        <begin position="171"/>
        <end position="289"/>
    </location>
</feature>